<keyword evidence="3" id="KW-0804">Transcription</keyword>
<dbReference type="Gene3D" id="1.20.120.530">
    <property type="entry name" value="GntR ligand-binding domain-like"/>
    <property type="match status" value="1"/>
</dbReference>
<dbReference type="PRINTS" id="PR00035">
    <property type="entry name" value="HTHGNTR"/>
</dbReference>
<feature type="domain" description="HTH gntR-type" evidence="4">
    <location>
        <begin position="9"/>
        <end position="76"/>
    </location>
</feature>
<keyword evidence="6" id="KW-1185">Reference proteome</keyword>
<dbReference type="SMART" id="SM00345">
    <property type="entry name" value="HTH_GNTR"/>
    <property type="match status" value="1"/>
</dbReference>
<organism evidence="5 6">
    <name type="scientific">Nocardioides imazamoxiresistens</name>
    <dbReference type="NCBI Taxonomy" id="3231893"/>
    <lineage>
        <taxon>Bacteria</taxon>
        <taxon>Bacillati</taxon>
        <taxon>Actinomycetota</taxon>
        <taxon>Actinomycetes</taxon>
        <taxon>Propionibacteriales</taxon>
        <taxon>Nocardioidaceae</taxon>
        <taxon>Nocardioides</taxon>
    </lineage>
</organism>
<dbReference type="RefSeq" id="WP_315733141.1">
    <property type="nucleotide sequence ID" value="NZ_JAVYII010000004.1"/>
</dbReference>
<evidence type="ECO:0000313" key="5">
    <source>
        <dbReference type="EMBL" id="MDT9593648.1"/>
    </source>
</evidence>
<dbReference type="PROSITE" id="PS50949">
    <property type="entry name" value="HTH_GNTR"/>
    <property type="match status" value="1"/>
</dbReference>
<dbReference type="InterPro" id="IPR011711">
    <property type="entry name" value="GntR_C"/>
</dbReference>
<dbReference type="PANTHER" id="PTHR43537">
    <property type="entry name" value="TRANSCRIPTIONAL REGULATOR, GNTR FAMILY"/>
    <property type="match status" value="1"/>
</dbReference>
<dbReference type="InterPro" id="IPR000524">
    <property type="entry name" value="Tscrpt_reg_HTH_GntR"/>
</dbReference>
<keyword evidence="2" id="KW-0238">DNA-binding</keyword>
<reference evidence="5 6" key="1">
    <citation type="submission" date="2023-08" db="EMBL/GenBank/DDBJ databases">
        <title>Nocardioides seae sp. nov., a bacterium isolated from a soil.</title>
        <authorList>
            <person name="Wang X."/>
        </authorList>
    </citation>
    <scope>NUCLEOTIDE SEQUENCE [LARGE SCALE GENOMIC DNA]</scope>
    <source>
        <strain evidence="5 6">YZH12</strain>
    </source>
</reference>
<sequence>MSTTGARRPDAVQLTYQRLSDRIASGDVQPGSRLKESALAEELGVSRTPVREALRRLAADGLVEVHPNRGAQVVAYTPAEVADMFTVRVTLEPQATALAVPRFDAAGLDEIEDLAEQMTRLVDDGRDLQRLGELNRRFHECFLVACGNKALAAAVTAVVRPAVVHRTFHRYSGEALERSMSHHRELVVAARAGDAEWASSVMRTHVLAARHTATVRPSAP</sequence>
<comment type="caution">
    <text evidence="5">The sequence shown here is derived from an EMBL/GenBank/DDBJ whole genome shotgun (WGS) entry which is preliminary data.</text>
</comment>
<dbReference type="EMBL" id="JAVYII010000004">
    <property type="protein sequence ID" value="MDT9593648.1"/>
    <property type="molecule type" value="Genomic_DNA"/>
</dbReference>
<evidence type="ECO:0000256" key="1">
    <source>
        <dbReference type="ARBA" id="ARBA00023015"/>
    </source>
</evidence>
<dbReference type="Pfam" id="PF00392">
    <property type="entry name" value="GntR"/>
    <property type="match status" value="1"/>
</dbReference>
<dbReference type="InterPro" id="IPR036390">
    <property type="entry name" value="WH_DNA-bd_sf"/>
</dbReference>
<protein>
    <submittedName>
        <fullName evidence="5">GntR family transcriptional regulator</fullName>
    </submittedName>
</protein>
<dbReference type="Proteomes" id="UP001268542">
    <property type="component" value="Unassembled WGS sequence"/>
</dbReference>
<dbReference type="SUPFAM" id="SSF46785">
    <property type="entry name" value="Winged helix' DNA-binding domain"/>
    <property type="match status" value="1"/>
</dbReference>
<keyword evidence="1" id="KW-0805">Transcription regulation</keyword>
<dbReference type="Pfam" id="PF07729">
    <property type="entry name" value="FCD"/>
    <property type="match status" value="1"/>
</dbReference>
<gene>
    <name evidence="5" type="ORF">RDV89_11260</name>
</gene>
<evidence type="ECO:0000256" key="2">
    <source>
        <dbReference type="ARBA" id="ARBA00023125"/>
    </source>
</evidence>
<dbReference type="InterPro" id="IPR036388">
    <property type="entry name" value="WH-like_DNA-bd_sf"/>
</dbReference>
<dbReference type="CDD" id="cd07377">
    <property type="entry name" value="WHTH_GntR"/>
    <property type="match status" value="1"/>
</dbReference>
<evidence type="ECO:0000259" key="4">
    <source>
        <dbReference type="PROSITE" id="PS50949"/>
    </source>
</evidence>
<name>A0ABU3PWN7_9ACTN</name>
<dbReference type="Gene3D" id="1.10.10.10">
    <property type="entry name" value="Winged helix-like DNA-binding domain superfamily/Winged helix DNA-binding domain"/>
    <property type="match status" value="1"/>
</dbReference>
<dbReference type="InterPro" id="IPR008920">
    <property type="entry name" value="TF_FadR/GntR_C"/>
</dbReference>
<dbReference type="PANTHER" id="PTHR43537:SF24">
    <property type="entry name" value="GLUCONATE OPERON TRANSCRIPTIONAL REPRESSOR"/>
    <property type="match status" value="1"/>
</dbReference>
<evidence type="ECO:0000256" key="3">
    <source>
        <dbReference type="ARBA" id="ARBA00023163"/>
    </source>
</evidence>
<accession>A0ABU3PWN7</accession>
<evidence type="ECO:0000313" key="6">
    <source>
        <dbReference type="Proteomes" id="UP001268542"/>
    </source>
</evidence>
<dbReference type="SMART" id="SM00895">
    <property type="entry name" value="FCD"/>
    <property type="match status" value="1"/>
</dbReference>
<dbReference type="SUPFAM" id="SSF48008">
    <property type="entry name" value="GntR ligand-binding domain-like"/>
    <property type="match status" value="1"/>
</dbReference>
<proteinExistence type="predicted"/>